<evidence type="ECO:0000313" key="2">
    <source>
        <dbReference type="EMBL" id="KKM26725.1"/>
    </source>
</evidence>
<sequence length="93" mass="11130">MDWMNHYQIRIILFFVILAVIAFCAIFYDHLKDWHYSQIREPIPIQSQYVYFGRCPDCHLEKQPPSPCPQPMQAWAWEECMKIAHEDSNGVSR</sequence>
<protein>
    <submittedName>
        <fullName evidence="2">Uncharacterized protein</fullName>
    </submittedName>
</protein>
<organism evidence="2">
    <name type="scientific">marine sediment metagenome</name>
    <dbReference type="NCBI Taxonomy" id="412755"/>
    <lineage>
        <taxon>unclassified sequences</taxon>
        <taxon>metagenomes</taxon>
        <taxon>ecological metagenomes</taxon>
    </lineage>
</organism>
<reference evidence="2" key="1">
    <citation type="journal article" date="2015" name="Nature">
        <title>Complex archaea that bridge the gap between prokaryotes and eukaryotes.</title>
        <authorList>
            <person name="Spang A."/>
            <person name="Saw J.H."/>
            <person name="Jorgensen S.L."/>
            <person name="Zaremba-Niedzwiedzka K."/>
            <person name="Martijn J."/>
            <person name="Lind A.E."/>
            <person name="van Eijk R."/>
            <person name="Schleper C."/>
            <person name="Guy L."/>
            <person name="Ettema T.J."/>
        </authorList>
    </citation>
    <scope>NUCLEOTIDE SEQUENCE</scope>
</reference>
<dbReference type="EMBL" id="LAZR01012460">
    <property type="protein sequence ID" value="KKM26725.1"/>
    <property type="molecule type" value="Genomic_DNA"/>
</dbReference>
<feature type="transmembrane region" description="Helical" evidence="1">
    <location>
        <begin position="6"/>
        <end position="28"/>
    </location>
</feature>
<gene>
    <name evidence="2" type="ORF">LCGC14_1581850</name>
</gene>
<proteinExistence type="predicted"/>
<accession>A0A0F9LGW2</accession>
<evidence type="ECO:0000256" key="1">
    <source>
        <dbReference type="SAM" id="Phobius"/>
    </source>
</evidence>
<keyword evidence="1" id="KW-1133">Transmembrane helix</keyword>
<keyword evidence="1" id="KW-0472">Membrane</keyword>
<comment type="caution">
    <text evidence="2">The sequence shown here is derived from an EMBL/GenBank/DDBJ whole genome shotgun (WGS) entry which is preliminary data.</text>
</comment>
<keyword evidence="1" id="KW-0812">Transmembrane</keyword>
<dbReference type="AlphaFoldDB" id="A0A0F9LGW2"/>
<name>A0A0F9LGW2_9ZZZZ</name>